<comment type="caution">
    <text evidence="2">The sequence shown here is derived from an EMBL/GenBank/DDBJ whole genome shotgun (WGS) entry which is preliminary data.</text>
</comment>
<sequence>MAVPAPPSSPVGDSYARLTAALPGLRVEHGAPRHGDGWVGSARLAGDGTALRATIAVDEAQALRDYGRTPRPEVAASFCLHRYAWHACLLVTAPWFLQRRVPRLPVEHVSWHRGEGRMTALVEEFACLPGDPAAALPGARVVGDEEALRTAVRASLAEHLEPLLAAFGPHLRRRSRALWGMATDEVAEGLWYFGHLLGEEDRAVAELGALLPGSTPPFAGGAGFRSLPGPDGSGLRTRTRIGCCLFYTLRPADTCVTCPRLCDAERTARLSAA</sequence>
<proteinExistence type="predicted"/>
<dbReference type="Proteomes" id="UP001501358">
    <property type="component" value="Unassembled WGS sequence"/>
</dbReference>
<organism evidence="2 3">
    <name type="scientific">Streptomyces thermolineatus</name>
    <dbReference type="NCBI Taxonomy" id="44033"/>
    <lineage>
        <taxon>Bacteria</taxon>
        <taxon>Bacillati</taxon>
        <taxon>Actinomycetota</taxon>
        <taxon>Actinomycetes</taxon>
        <taxon>Kitasatosporales</taxon>
        <taxon>Streptomycetaceae</taxon>
        <taxon>Streptomyces</taxon>
    </lineage>
</organism>
<dbReference type="InterPro" id="IPR024726">
    <property type="entry name" value="FhuF_C"/>
</dbReference>
<dbReference type="RefSeq" id="WP_344383329.1">
    <property type="nucleotide sequence ID" value="NZ_BAAATA010000012.1"/>
</dbReference>
<evidence type="ECO:0000259" key="1">
    <source>
        <dbReference type="Pfam" id="PF11575"/>
    </source>
</evidence>
<accession>A0ABN3LT52</accession>
<gene>
    <name evidence="2" type="ORF">GCM10010406_25630</name>
</gene>
<dbReference type="Pfam" id="PF11575">
    <property type="entry name" value="FhuF_C"/>
    <property type="match status" value="1"/>
</dbReference>
<protein>
    <submittedName>
        <fullName evidence="2">(2Fe-2S)-binding protein</fullName>
    </submittedName>
</protein>
<evidence type="ECO:0000313" key="3">
    <source>
        <dbReference type="Proteomes" id="UP001501358"/>
    </source>
</evidence>
<name>A0ABN3LT52_9ACTN</name>
<keyword evidence="3" id="KW-1185">Reference proteome</keyword>
<dbReference type="EMBL" id="BAAATA010000012">
    <property type="protein sequence ID" value="GAA2488374.1"/>
    <property type="molecule type" value="Genomic_DNA"/>
</dbReference>
<reference evidence="2 3" key="1">
    <citation type="journal article" date="2019" name="Int. J. Syst. Evol. Microbiol.">
        <title>The Global Catalogue of Microorganisms (GCM) 10K type strain sequencing project: providing services to taxonomists for standard genome sequencing and annotation.</title>
        <authorList>
            <consortium name="The Broad Institute Genomics Platform"/>
            <consortium name="The Broad Institute Genome Sequencing Center for Infectious Disease"/>
            <person name="Wu L."/>
            <person name="Ma J."/>
        </authorList>
    </citation>
    <scope>NUCLEOTIDE SEQUENCE [LARGE SCALE GENOMIC DNA]</scope>
    <source>
        <strain evidence="2 3">JCM 6307</strain>
    </source>
</reference>
<evidence type="ECO:0000313" key="2">
    <source>
        <dbReference type="EMBL" id="GAA2488374.1"/>
    </source>
</evidence>
<feature type="domain" description="Ferric siderophore reductase C-terminal" evidence="1">
    <location>
        <begin position="242"/>
        <end position="260"/>
    </location>
</feature>